<keyword evidence="7" id="KW-1185">Reference proteome</keyword>
<reference evidence="8" key="1">
    <citation type="submission" date="2022-11" db="UniProtKB">
        <authorList>
            <consortium name="WormBaseParasite"/>
        </authorList>
    </citation>
    <scope>IDENTIFICATION</scope>
</reference>
<dbReference type="PRINTS" id="PR00061">
    <property type="entry name" value="RIBOSOMALL19"/>
</dbReference>
<dbReference type="AlphaFoldDB" id="A0A914WX57"/>
<name>A0A914WX57_9BILA</name>
<accession>A0A914WX57</accession>
<dbReference type="GO" id="GO:0006412">
    <property type="term" value="P:translation"/>
    <property type="evidence" value="ECO:0007669"/>
    <property type="project" value="InterPro"/>
</dbReference>
<evidence type="ECO:0000256" key="4">
    <source>
        <dbReference type="ARBA" id="ARBA00035288"/>
    </source>
</evidence>
<dbReference type="PANTHER" id="PTHR15680:SF9">
    <property type="entry name" value="LARGE RIBOSOMAL SUBUNIT PROTEIN BL19M"/>
    <property type="match status" value="1"/>
</dbReference>
<dbReference type="Gene3D" id="2.30.30.790">
    <property type="match status" value="1"/>
</dbReference>
<dbReference type="GO" id="GO:0005762">
    <property type="term" value="C:mitochondrial large ribosomal subunit"/>
    <property type="evidence" value="ECO:0007669"/>
    <property type="project" value="TreeGrafter"/>
</dbReference>
<dbReference type="InterPro" id="IPR001857">
    <property type="entry name" value="Ribosomal_bL19"/>
</dbReference>
<keyword evidence="3" id="KW-0687">Ribonucleoprotein</keyword>
<evidence type="ECO:0000256" key="6">
    <source>
        <dbReference type="SAM" id="MobiDB-lite"/>
    </source>
</evidence>
<dbReference type="Pfam" id="PF01245">
    <property type="entry name" value="Ribosomal_L19"/>
    <property type="match status" value="1"/>
</dbReference>
<evidence type="ECO:0000256" key="2">
    <source>
        <dbReference type="ARBA" id="ARBA00022980"/>
    </source>
</evidence>
<evidence type="ECO:0000256" key="5">
    <source>
        <dbReference type="ARBA" id="ARBA00035359"/>
    </source>
</evidence>
<feature type="region of interest" description="Disordered" evidence="6">
    <location>
        <begin position="201"/>
        <end position="223"/>
    </location>
</feature>
<protein>
    <recommendedName>
        <fullName evidence="4">Large ribosomal subunit protein bL19m</fullName>
    </recommendedName>
    <alternativeName>
        <fullName evidence="5">39S ribosomal protein L19, mitochondrial</fullName>
    </alternativeName>
</protein>
<sequence>MALLSRRAARTLCWVTPRRGGSVLAVTLADKYAPGRQRRFVGICIRREKTGLHHHFTLRNVIDGLGVEIKYDLYNPSILKIETLKLERRLDSDLSYLRDALPEYSTFDFDMEPVPHAVGTPVPINPIKVKLRPPPWQSRWEMRDLQGIDDVWTNATAYFKRKFSNKTKLEPWRKYDLIADYRVDSYREDEEQIQDEIRTFEKEQQDIRGSKKRLLKSASHPVS</sequence>
<dbReference type="Proteomes" id="UP000887566">
    <property type="component" value="Unplaced"/>
</dbReference>
<dbReference type="PANTHER" id="PTHR15680">
    <property type="entry name" value="RIBOSOMAL PROTEIN L19"/>
    <property type="match status" value="1"/>
</dbReference>
<dbReference type="GO" id="GO:0003735">
    <property type="term" value="F:structural constituent of ribosome"/>
    <property type="evidence" value="ECO:0007669"/>
    <property type="project" value="InterPro"/>
</dbReference>
<evidence type="ECO:0000256" key="1">
    <source>
        <dbReference type="ARBA" id="ARBA00005781"/>
    </source>
</evidence>
<dbReference type="WBParaSite" id="PSAMB.scaffold517size48320.g6612.t1">
    <property type="protein sequence ID" value="PSAMB.scaffold517size48320.g6612.t1"/>
    <property type="gene ID" value="PSAMB.scaffold517size48320.g6612"/>
</dbReference>
<comment type="similarity">
    <text evidence="1">Belongs to the bacterial ribosomal protein bL19 family.</text>
</comment>
<evidence type="ECO:0000313" key="8">
    <source>
        <dbReference type="WBParaSite" id="PSAMB.scaffold517size48320.g6612.t1"/>
    </source>
</evidence>
<keyword evidence="2" id="KW-0689">Ribosomal protein</keyword>
<proteinExistence type="inferred from homology"/>
<evidence type="ECO:0000256" key="3">
    <source>
        <dbReference type="ARBA" id="ARBA00023274"/>
    </source>
</evidence>
<dbReference type="InterPro" id="IPR038657">
    <property type="entry name" value="Ribosomal_bL19_sf"/>
</dbReference>
<evidence type="ECO:0000313" key="7">
    <source>
        <dbReference type="Proteomes" id="UP000887566"/>
    </source>
</evidence>
<organism evidence="7 8">
    <name type="scientific">Plectus sambesii</name>
    <dbReference type="NCBI Taxonomy" id="2011161"/>
    <lineage>
        <taxon>Eukaryota</taxon>
        <taxon>Metazoa</taxon>
        <taxon>Ecdysozoa</taxon>
        <taxon>Nematoda</taxon>
        <taxon>Chromadorea</taxon>
        <taxon>Plectida</taxon>
        <taxon>Plectina</taxon>
        <taxon>Plectoidea</taxon>
        <taxon>Plectidae</taxon>
        <taxon>Plectus</taxon>
    </lineage>
</organism>
<dbReference type="SUPFAM" id="SSF50104">
    <property type="entry name" value="Translation proteins SH3-like domain"/>
    <property type="match status" value="1"/>
</dbReference>
<dbReference type="InterPro" id="IPR008991">
    <property type="entry name" value="Translation_prot_SH3-like_sf"/>
</dbReference>